<comment type="caution">
    <text evidence="2">The sequence shown here is derived from an EMBL/GenBank/DDBJ whole genome shotgun (WGS) entry which is preliminary data.</text>
</comment>
<dbReference type="SUPFAM" id="SSF50800">
    <property type="entry name" value="PK beta-barrel domain-like"/>
    <property type="match status" value="1"/>
</dbReference>
<dbReference type="Proteomes" id="UP000622552">
    <property type="component" value="Unassembled WGS sequence"/>
</dbReference>
<feature type="domain" description="MOSC" evidence="1">
    <location>
        <begin position="119"/>
        <end position="267"/>
    </location>
</feature>
<reference evidence="2" key="1">
    <citation type="submission" date="2020-11" db="EMBL/GenBank/DDBJ databases">
        <title>Sequencing the genomes of 1000 actinobacteria strains.</title>
        <authorList>
            <person name="Klenk H.-P."/>
        </authorList>
    </citation>
    <scope>NUCLEOTIDE SEQUENCE</scope>
    <source>
        <strain evidence="2">DSM 45356</strain>
    </source>
</reference>
<dbReference type="EMBL" id="JADOUF010000001">
    <property type="protein sequence ID" value="MBG6141402.1"/>
    <property type="molecule type" value="Genomic_DNA"/>
</dbReference>
<proteinExistence type="predicted"/>
<dbReference type="InterPro" id="IPR005302">
    <property type="entry name" value="MoCF_Sase_C"/>
</dbReference>
<dbReference type="Pfam" id="PF03476">
    <property type="entry name" value="MOSC_N"/>
    <property type="match status" value="1"/>
</dbReference>
<dbReference type="InterPro" id="IPR011037">
    <property type="entry name" value="Pyrv_Knase-like_insert_dom_sf"/>
</dbReference>
<protein>
    <submittedName>
        <fullName evidence="2">Uncharacterized protein YcbX</fullName>
    </submittedName>
</protein>
<dbReference type="InterPro" id="IPR005303">
    <property type="entry name" value="MOCOS_middle"/>
</dbReference>
<evidence type="ECO:0000313" key="2">
    <source>
        <dbReference type="EMBL" id="MBG6141402.1"/>
    </source>
</evidence>
<accession>A0A8J7KU29</accession>
<dbReference type="Pfam" id="PF03473">
    <property type="entry name" value="MOSC"/>
    <property type="match status" value="1"/>
</dbReference>
<keyword evidence="3" id="KW-1185">Reference proteome</keyword>
<dbReference type="GO" id="GO:0030170">
    <property type="term" value="F:pyridoxal phosphate binding"/>
    <property type="evidence" value="ECO:0007669"/>
    <property type="project" value="InterPro"/>
</dbReference>
<dbReference type="AlphaFoldDB" id="A0A8J7KU29"/>
<name>A0A8J7KU29_9ACTN</name>
<evidence type="ECO:0000313" key="3">
    <source>
        <dbReference type="Proteomes" id="UP000622552"/>
    </source>
</evidence>
<organism evidence="2 3">
    <name type="scientific">Longispora fulva</name>
    <dbReference type="NCBI Taxonomy" id="619741"/>
    <lineage>
        <taxon>Bacteria</taxon>
        <taxon>Bacillati</taxon>
        <taxon>Actinomycetota</taxon>
        <taxon>Actinomycetes</taxon>
        <taxon>Micromonosporales</taxon>
        <taxon>Micromonosporaceae</taxon>
        <taxon>Longispora</taxon>
    </lineage>
</organism>
<dbReference type="PROSITE" id="PS51340">
    <property type="entry name" value="MOSC"/>
    <property type="match status" value="1"/>
</dbReference>
<sequence length="267" mass="27988">MTGTILEIRRYPVKSMLGERLPAGELTPRGLAGDRVYAATAGDTVCSAKHPRKWGQLLTCTANTVDGATRVRLPDGTEHAAGAPELDARLSTLLGRPVALSAVPPAVGVLERAVPEVEDRPARAVVDGTGAAITTGRTAAGTFFDFGPVHLVSTASLAEVGYPGDAARFRPNLVVAADGPGFPEDEWVGRTVRIGSTARLEVLVPTPRCVVPTLAHGDLPADPSVMRTVAAEHRVQVLDLGKLACMGIYLKVVEPGPVRVGDRVTLE</sequence>
<dbReference type="Gene3D" id="2.40.33.20">
    <property type="entry name" value="PK beta-barrel domain-like"/>
    <property type="match status" value="1"/>
</dbReference>
<dbReference type="GO" id="GO:0030151">
    <property type="term" value="F:molybdenum ion binding"/>
    <property type="evidence" value="ECO:0007669"/>
    <property type="project" value="InterPro"/>
</dbReference>
<dbReference type="RefSeq" id="WP_197007824.1">
    <property type="nucleotide sequence ID" value="NZ_BONS01000013.1"/>
</dbReference>
<evidence type="ECO:0000259" key="1">
    <source>
        <dbReference type="PROSITE" id="PS51340"/>
    </source>
</evidence>
<gene>
    <name evidence="2" type="ORF">IW245_007596</name>
</gene>
<dbReference type="GO" id="GO:0003824">
    <property type="term" value="F:catalytic activity"/>
    <property type="evidence" value="ECO:0007669"/>
    <property type="project" value="InterPro"/>
</dbReference>